<evidence type="ECO:0000313" key="2">
    <source>
        <dbReference type="Proteomes" id="UP000620124"/>
    </source>
</evidence>
<dbReference type="Pfam" id="PF18759">
    <property type="entry name" value="Plavaka"/>
    <property type="match status" value="1"/>
</dbReference>
<gene>
    <name evidence="1" type="ORF">MVEN_00004800</name>
</gene>
<dbReference type="Proteomes" id="UP000620124">
    <property type="component" value="Unassembled WGS sequence"/>
</dbReference>
<organism evidence="1 2">
    <name type="scientific">Mycena venus</name>
    <dbReference type="NCBI Taxonomy" id="2733690"/>
    <lineage>
        <taxon>Eukaryota</taxon>
        <taxon>Fungi</taxon>
        <taxon>Dikarya</taxon>
        <taxon>Basidiomycota</taxon>
        <taxon>Agaricomycotina</taxon>
        <taxon>Agaricomycetes</taxon>
        <taxon>Agaricomycetidae</taxon>
        <taxon>Agaricales</taxon>
        <taxon>Marasmiineae</taxon>
        <taxon>Mycenaceae</taxon>
        <taxon>Mycena</taxon>
    </lineage>
</organism>
<name>A0A8H7DHE7_9AGAR</name>
<reference evidence="1" key="1">
    <citation type="submission" date="2020-05" db="EMBL/GenBank/DDBJ databases">
        <title>Mycena genomes resolve the evolution of fungal bioluminescence.</title>
        <authorList>
            <person name="Tsai I.J."/>
        </authorList>
    </citation>
    <scope>NUCLEOTIDE SEQUENCE</scope>
    <source>
        <strain evidence="1">CCC161011</strain>
    </source>
</reference>
<accession>A0A8H7DHE7</accession>
<dbReference type="EMBL" id="JACAZI010000001">
    <property type="protein sequence ID" value="KAF7371501.1"/>
    <property type="molecule type" value="Genomic_DNA"/>
</dbReference>
<evidence type="ECO:0000313" key="1">
    <source>
        <dbReference type="EMBL" id="KAF7371501.1"/>
    </source>
</evidence>
<proteinExistence type="predicted"/>
<dbReference type="InterPro" id="IPR041078">
    <property type="entry name" value="Plavaka"/>
</dbReference>
<keyword evidence="2" id="KW-1185">Reference proteome</keyword>
<sequence length="237" mass="26780">MGVRAMSMAISFHLAHHLHRHTMLLPTTGRPDIDELMQNWASHAGAADPPFANHRDLYSTIDATAIGHVLWQSFNFEMDFAPKQVFGGEDRNSCEYMDFMFGNWAWEQAASFVLISFRLSTHQDIIVRDAATHGATFVPVILGNDKTTVSVATGQNEYQPLYMSNGLVHNNVRRAHRNAVTLIGFLAIPKTDRENQDMAEFHTFQRNIFHASLCQVMQSLRPGMTTPEVMKFADGHY</sequence>
<dbReference type="AlphaFoldDB" id="A0A8H7DHE7"/>
<comment type="caution">
    <text evidence="1">The sequence shown here is derived from an EMBL/GenBank/DDBJ whole genome shotgun (WGS) entry which is preliminary data.</text>
</comment>
<dbReference type="OrthoDB" id="3199698at2759"/>
<protein>
    <submittedName>
        <fullName evidence="1">Transcription factor</fullName>
    </submittedName>
</protein>